<proteinExistence type="predicted"/>
<name>A0A6M3JGN4_9ZZZZ</name>
<dbReference type="AlphaFoldDB" id="A0A6M3JGN4"/>
<evidence type="ECO:0000313" key="2">
    <source>
        <dbReference type="EMBL" id="QJA96907.1"/>
    </source>
</evidence>
<dbReference type="EMBL" id="MT143445">
    <property type="protein sequence ID" value="QJA96907.1"/>
    <property type="molecule type" value="Genomic_DNA"/>
</dbReference>
<accession>A0A6M3JGN4</accession>
<gene>
    <name evidence="1" type="ORF">MM415A07878_0004</name>
    <name evidence="2" type="ORF">MM415B07121_0005</name>
</gene>
<dbReference type="EMBL" id="MT141594">
    <property type="protein sequence ID" value="QJA68181.1"/>
    <property type="molecule type" value="Genomic_DNA"/>
</dbReference>
<sequence>MEEEKKFWVSKVEVFKNLSLEQLRDTLNAFYKQRWVVATQVFKDGEKYDAIAYYKEKPN</sequence>
<organism evidence="1">
    <name type="scientific">viral metagenome</name>
    <dbReference type="NCBI Taxonomy" id="1070528"/>
    <lineage>
        <taxon>unclassified sequences</taxon>
        <taxon>metagenomes</taxon>
        <taxon>organismal metagenomes</taxon>
    </lineage>
</organism>
<evidence type="ECO:0000313" key="1">
    <source>
        <dbReference type="EMBL" id="QJA68181.1"/>
    </source>
</evidence>
<reference evidence="1" key="1">
    <citation type="submission" date="2020-03" db="EMBL/GenBank/DDBJ databases">
        <title>The deep terrestrial virosphere.</title>
        <authorList>
            <person name="Holmfeldt K."/>
            <person name="Nilsson E."/>
            <person name="Simone D."/>
            <person name="Lopez-Fernandez M."/>
            <person name="Wu X."/>
            <person name="de Brujin I."/>
            <person name="Lundin D."/>
            <person name="Andersson A."/>
            <person name="Bertilsson S."/>
            <person name="Dopson M."/>
        </authorList>
    </citation>
    <scope>NUCLEOTIDE SEQUENCE</scope>
    <source>
        <strain evidence="1">MM415A07878</strain>
        <strain evidence="2">MM415B07121</strain>
    </source>
</reference>
<protein>
    <submittedName>
        <fullName evidence="1">Uncharacterized protein</fullName>
    </submittedName>
</protein>